<dbReference type="Proteomes" id="UP000194151">
    <property type="component" value="Chromosome"/>
</dbReference>
<reference evidence="1 2" key="1">
    <citation type="submission" date="2017-05" db="EMBL/GenBank/DDBJ databases">
        <title>Complete and WGS of Bordetella genogroups.</title>
        <authorList>
            <person name="Spilker T."/>
            <person name="LiPuma J."/>
        </authorList>
    </citation>
    <scope>NUCLEOTIDE SEQUENCE [LARGE SCALE GENOMIC DNA]</scope>
    <source>
        <strain evidence="1 2">AU19157</strain>
    </source>
</reference>
<sequence>MSALLRDLQMLSDSGDVEFWYSGAHISEMAPVHYKYTSSAVQRSTCLSALCGRKALVSVDRLIAHEFLCLTQGRHETGAVLSYDGDWFPEIDEFLSKFVWKKVAQTTGDELRNLQVNRAARRQLKAKMFRGGKPSKELGALFKSNKDISAILDMYPMREDSALTLGAYFVGNASKADAKAAFLDSFRDPQWMMLWFSRHDKAMTPVFAWARAASVEMIEKLRQAVESIAVLRARLEQMSMVNKAAGSSRRSPLMDDSWWRTMEDGVVQRILTRSTELSGEGKAISPRDADDLLTGLASCARVYVSLARFSLGDSPRKLKESDWVDCLHAMYAPYVHIFRADTFMAPVIQRHVDKYGVTVVGKLKDLKAVILRRLSA</sequence>
<dbReference type="OrthoDB" id="8903559at2"/>
<organism evidence="1 2">
    <name type="scientific">Bordetella genomosp. 8</name>
    <dbReference type="NCBI Taxonomy" id="1416806"/>
    <lineage>
        <taxon>Bacteria</taxon>
        <taxon>Pseudomonadati</taxon>
        <taxon>Pseudomonadota</taxon>
        <taxon>Betaproteobacteria</taxon>
        <taxon>Burkholderiales</taxon>
        <taxon>Alcaligenaceae</taxon>
        <taxon>Bordetella</taxon>
    </lineage>
</organism>
<dbReference type="KEGG" id="bgv:CAL12_10390"/>
<gene>
    <name evidence="1" type="ORF">CAL12_10390</name>
</gene>
<proteinExistence type="predicted"/>
<protein>
    <submittedName>
        <fullName evidence="1">Uncharacterized protein</fullName>
    </submittedName>
</protein>
<keyword evidence="2" id="KW-1185">Reference proteome</keyword>
<evidence type="ECO:0000313" key="1">
    <source>
        <dbReference type="EMBL" id="ARP81208.1"/>
    </source>
</evidence>
<evidence type="ECO:0000313" key="2">
    <source>
        <dbReference type="Proteomes" id="UP000194151"/>
    </source>
</evidence>
<dbReference type="AlphaFoldDB" id="A0A1W6YJJ6"/>
<dbReference type="EMBL" id="CP021108">
    <property type="protein sequence ID" value="ARP81208.1"/>
    <property type="molecule type" value="Genomic_DNA"/>
</dbReference>
<name>A0A1W6YJJ6_9BORD</name>
<accession>A0A1W6YJJ6</accession>